<dbReference type="SMART" id="SM00028">
    <property type="entry name" value="TPR"/>
    <property type="match status" value="5"/>
</dbReference>
<evidence type="ECO:0000313" key="6">
    <source>
        <dbReference type="EMBL" id="GCE05351.1"/>
    </source>
</evidence>
<dbReference type="InterPro" id="IPR029787">
    <property type="entry name" value="Nucleotide_cyclase"/>
</dbReference>
<protein>
    <recommendedName>
        <fullName evidence="5">Guanylate cyclase domain-containing protein</fullName>
    </recommendedName>
</protein>
<evidence type="ECO:0000256" key="1">
    <source>
        <dbReference type="ARBA" id="ARBA00022741"/>
    </source>
</evidence>
<dbReference type="Gene3D" id="3.30.70.1230">
    <property type="entry name" value="Nucleotide cyclase"/>
    <property type="match status" value="1"/>
</dbReference>
<evidence type="ECO:0000256" key="4">
    <source>
        <dbReference type="SAM" id="MobiDB-lite"/>
    </source>
</evidence>
<dbReference type="PROSITE" id="PS50125">
    <property type="entry name" value="GUANYLATE_CYCLASE_2"/>
    <property type="match status" value="1"/>
</dbReference>
<keyword evidence="7" id="KW-1185">Reference proteome</keyword>
<dbReference type="SUPFAM" id="SSF52540">
    <property type="entry name" value="P-loop containing nucleoside triphosphate hydrolases"/>
    <property type="match status" value="1"/>
</dbReference>
<dbReference type="Pfam" id="PF12773">
    <property type="entry name" value="DZR"/>
    <property type="match status" value="1"/>
</dbReference>
<organism evidence="6 7">
    <name type="scientific">Dictyobacter aurantiacus</name>
    <dbReference type="NCBI Taxonomy" id="1936993"/>
    <lineage>
        <taxon>Bacteria</taxon>
        <taxon>Bacillati</taxon>
        <taxon>Chloroflexota</taxon>
        <taxon>Ktedonobacteria</taxon>
        <taxon>Ktedonobacterales</taxon>
        <taxon>Dictyobacteraceae</taxon>
        <taxon>Dictyobacter</taxon>
    </lineage>
</organism>
<dbReference type="Gene3D" id="1.25.40.10">
    <property type="entry name" value="Tetratricopeptide repeat domain"/>
    <property type="match status" value="2"/>
</dbReference>
<dbReference type="Gene3D" id="3.40.50.300">
    <property type="entry name" value="P-loop containing nucleotide triphosphate hydrolases"/>
    <property type="match status" value="1"/>
</dbReference>
<evidence type="ECO:0000256" key="2">
    <source>
        <dbReference type="ARBA" id="ARBA00022840"/>
    </source>
</evidence>
<proteinExistence type="predicted"/>
<dbReference type="GO" id="GO:0005737">
    <property type="term" value="C:cytoplasm"/>
    <property type="evidence" value="ECO:0007669"/>
    <property type="project" value="TreeGrafter"/>
</dbReference>
<name>A0A401ZEP2_9CHLR</name>
<feature type="compositionally biased region" description="Polar residues" evidence="4">
    <location>
        <begin position="458"/>
        <end position="469"/>
    </location>
</feature>
<dbReference type="SMART" id="SM00044">
    <property type="entry name" value="CYCc"/>
    <property type="match status" value="1"/>
</dbReference>
<dbReference type="GO" id="GO:0009190">
    <property type="term" value="P:cyclic nucleotide biosynthetic process"/>
    <property type="evidence" value="ECO:0007669"/>
    <property type="project" value="InterPro"/>
</dbReference>
<dbReference type="GO" id="GO:0005524">
    <property type="term" value="F:ATP binding"/>
    <property type="evidence" value="ECO:0007669"/>
    <property type="project" value="UniProtKB-KW"/>
</dbReference>
<dbReference type="OrthoDB" id="134626at2"/>
<dbReference type="InterPro" id="IPR025874">
    <property type="entry name" value="DZR"/>
</dbReference>
<keyword evidence="1" id="KW-0547">Nucleotide-binding</keyword>
<evidence type="ECO:0000313" key="7">
    <source>
        <dbReference type="Proteomes" id="UP000287224"/>
    </source>
</evidence>
<dbReference type="InterPro" id="IPR041664">
    <property type="entry name" value="AAA_16"/>
</dbReference>
<dbReference type="RefSeq" id="WP_126596399.1">
    <property type="nucleotide sequence ID" value="NZ_BIFQ01000001.1"/>
</dbReference>
<dbReference type="Pfam" id="PF00211">
    <property type="entry name" value="Guanylate_cyc"/>
    <property type="match status" value="1"/>
</dbReference>
<reference evidence="7" key="1">
    <citation type="submission" date="2018-12" db="EMBL/GenBank/DDBJ databases">
        <title>Tengunoibacter tsumagoiensis gen. nov., sp. nov., Dictyobacter kobayashii sp. nov., D. alpinus sp. nov., and D. joshuensis sp. nov. and description of Dictyobacteraceae fam. nov. within the order Ktedonobacterales isolated from Tengu-no-mugimeshi.</title>
        <authorList>
            <person name="Wang C.M."/>
            <person name="Zheng Y."/>
            <person name="Sakai Y."/>
            <person name="Toyoda A."/>
            <person name="Minakuchi Y."/>
            <person name="Abe K."/>
            <person name="Yokota A."/>
            <person name="Yabe S."/>
        </authorList>
    </citation>
    <scope>NUCLEOTIDE SEQUENCE [LARGE SCALE GENOMIC DNA]</scope>
    <source>
        <strain evidence="7">S-27</strain>
    </source>
</reference>
<feature type="repeat" description="TPR" evidence="3">
    <location>
        <begin position="868"/>
        <end position="901"/>
    </location>
</feature>
<dbReference type="PROSITE" id="PS50005">
    <property type="entry name" value="TPR"/>
    <property type="match status" value="1"/>
</dbReference>
<dbReference type="GO" id="GO:0004016">
    <property type="term" value="F:adenylate cyclase activity"/>
    <property type="evidence" value="ECO:0007669"/>
    <property type="project" value="UniProtKB-ARBA"/>
</dbReference>
<accession>A0A401ZEP2</accession>
<dbReference type="InterPro" id="IPR011990">
    <property type="entry name" value="TPR-like_helical_dom_sf"/>
</dbReference>
<dbReference type="EMBL" id="BIFQ01000001">
    <property type="protein sequence ID" value="GCE05351.1"/>
    <property type="molecule type" value="Genomic_DNA"/>
</dbReference>
<dbReference type="PANTHER" id="PTHR16305">
    <property type="entry name" value="TESTICULAR SOLUBLE ADENYLYL CYCLASE"/>
    <property type="match status" value="1"/>
</dbReference>
<dbReference type="Pfam" id="PF13191">
    <property type="entry name" value="AAA_16"/>
    <property type="match status" value="1"/>
</dbReference>
<dbReference type="GO" id="GO:0035556">
    <property type="term" value="P:intracellular signal transduction"/>
    <property type="evidence" value="ECO:0007669"/>
    <property type="project" value="InterPro"/>
</dbReference>
<feature type="compositionally biased region" description="Basic and acidic residues" evidence="4">
    <location>
        <begin position="447"/>
        <end position="457"/>
    </location>
</feature>
<dbReference type="CDD" id="cd07302">
    <property type="entry name" value="CHD"/>
    <property type="match status" value="1"/>
</dbReference>
<keyword evidence="2" id="KW-0067">ATP-binding</keyword>
<dbReference type="InterPro" id="IPR019734">
    <property type="entry name" value="TPR_rpt"/>
</dbReference>
<sequence>MRCPNCQTLNPPNAKFCLECGHRLAGCPNCGTINPTGAKFCIECGTALQPRRESAASVVRTPVVDADTTQPTRQLSMPQIDPSLLASAEERRVVTVMFADITGSTPLADRLDPEDMRAILTGYFNLMTEQIRKHDGTVEKYIGDAVMAIFGTPVTHEDDPDRAIRAALDMQAALNSFNEHRLARDPEATRLQMRIGINTGEVAAPSATATQHHDFLITGDAVNIAARLQQVATPDTILVGERTYLSSRAVFDFKAIAPLHLKGKSEPISAYVVQGLRQSNLAVAQHPRGLTGSNSQLVGRDLELTLLHASYARVQTERRPHLITILGAPGIGKSRLVREFITREQELVKSTSSTGELTPPLVLKGRCPPYGEGLTYWPLIEILRTILHVQKEDTDAIIRQRFVEFLRLTFTKARINESPESIAETLLRSVGRGLLGKQLAATEVAGYDERPRSEQRPTPRNTTDKQSGAQGTLLRAWRVLLEALGELQPVIVVIDDIQWADEALLDLFEYLTERLTSVPLLFICPARPDFLEHRRDWGGGHRNFTAIELDSLTWEESNDLVDALLNTSEMPETLRYTILARSEGNPFFVEEIVRMFIDQGILVRKEDQERGQSYWQVEYPRHGMMGEVGQPVQTVNNEPLEEGLLTSPYLIPLPHVPDTIQGVLAARVDLLNPTEKLVLQHGSIIGRNFWLSSLLELSQGLSPEAVMEALIALMRRDFIAEISNKAASPMTPDRAFIFKHILIRDVVYNNIPRQRRAHEHARIALWLDEQAGNQRVNFAELIAYHYQRALAAWSPNAAIDYIEIYNQHHPTAPPIRLTRENLRDRAVKYLTLTGDQAMDSYYSLRALQAYNDAFELLSESHADKLTQSIMLAKIGQAHAQHGNLDEAWRQSRRALQLIPQDEMQANKSHLIELYERMSLLATRWLPRFDNQPDPQEIRQYIDAGLKLLEGTPASREHIAFRTYLAFWYIRQLGAAPHDQKAWLADQALLSGNEALQMAEELNNPRTLSLTLDAMGFIYFEYHQYKRALELQERRLQLEDRIQDREELYDLYFSLGSAYEQVGEYAVALTYYGRAWSNALSMESPSMVLTGMVGRMRTWYRWNRWSDAQQVAQDILQFVEKYQQDEKRQLWALETLATIAYHQGRQEDGDRYAQQYKRLVIQQSDREAYTEGAPPSTRLHAIHLAQEDWEQALSDYRIKFELSEPFPNPAILATLVDLLINTDNSAGEEALFDRAIKLCEEAGSRKSLAVALRARGKMLMQKLQWEQAEEDLRRSLKYCEELDLPWERAHTLYNLGLLYRARADISINNGQHNSDMELMRYYLEQALGFYESLEARPSSRRVQRLLKEEQGSELSASSGRIRAITESNPRPDPS</sequence>
<dbReference type="PANTHER" id="PTHR16305:SF28">
    <property type="entry name" value="GUANYLATE CYCLASE DOMAIN-CONTAINING PROTEIN"/>
    <property type="match status" value="1"/>
</dbReference>
<gene>
    <name evidence="6" type="ORF">KDAU_26800</name>
</gene>
<comment type="caution">
    <text evidence="6">The sequence shown here is derived from an EMBL/GenBank/DDBJ whole genome shotgun (WGS) entry which is preliminary data.</text>
</comment>
<keyword evidence="3" id="KW-0802">TPR repeat</keyword>
<dbReference type="SUPFAM" id="SSF55073">
    <property type="entry name" value="Nucleotide cyclase"/>
    <property type="match status" value="1"/>
</dbReference>
<feature type="domain" description="Guanylate cyclase" evidence="5">
    <location>
        <begin position="95"/>
        <end position="229"/>
    </location>
</feature>
<feature type="region of interest" description="Disordered" evidence="4">
    <location>
        <begin position="1345"/>
        <end position="1373"/>
    </location>
</feature>
<evidence type="ECO:0000259" key="5">
    <source>
        <dbReference type="PROSITE" id="PS50125"/>
    </source>
</evidence>
<dbReference type="InterPro" id="IPR001054">
    <property type="entry name" value="A/G_cyclase"/>
</dbReference>
<dbReference type="Proteomes" id="UP000287224">
    <property type="component" value="Unassembled WGS sequence"/>
</dbReference>
<feature type="region of interest" description="Disordered" evidence="4">
    <location>
        <begin position="446"/>
        <end position="469"/>
    </location>
</feature>
<dbReference type="InterPro" id="IPR027417">
    <property type="entry name" value="P-loop_NTPase"/>
</dbReference>
<dbReference type="SUPFAM" id="SSF48452">
    <property type="entry name" value="TPR-like"/>
    <property type="match status" value="2"/>
</dbReference>
<evidence type="ECO:0000256" key="3">
    <source>
        <dbReference type="PROSITE-ProRule" id="PRU00339"/>
    </source>
</evidence>